<dbReference type="PATRIC" id="fig|797516.3.peg.2136"/>
<organism evidence="1 2">
    <name type="scientific">Lentilactobacillus kisonensis F0435</name>
    <dbReference type="NCBI Taxonomy" id="797516"/>
    <lineage>
        <taxon>Bacteria</taxon>
        <taxon>Bacillati</taxon>
        <taxon>Bacillota</taxon>
        <taxon>Bacilli</taxon>
        <taxon>Lactobacillales</taxon>
        <taxon>Lactobacillaceae</taxon>
        <taxon>Lentilactobacillus</taxon>
    </lineage>
</organism>
<reference evidence="1 2" key="1">
    <citation type="submission" date="2011-09" db="EMBL/GenBank/DDBJ databases">
        <authorList>
            <person name="Weinstock G."/>
            <person name="Sodergren E."/>
            <person name="Clifton S."/>
            <person name="Fulton L."/>
            <person name="Fulton B."/>
            <person name="Courtney L."/>
            <person name="Fronick C."/>
            <person name="Harrison M."/>
            <person name="Strong C."/>
            <person name="Farmer C."/>
            <person name="Delahaunty K."/>
            <person name="Markovic C."/>
            <person name="Hall O."/>
            <person name="Minx P."/>
            <person name="Tomlinson C."/>
            <person name="Mitreva M."/>
            <person name="Hou S."/>
            <person name="Chen J."/>
            <person name="Wollam A."/>
            <person name="Pepin K.H."/>
            <person name="Johnson M."/>
            <person name="Bhonagiri V."/>
            <person name="Zhang X."/>
            <person name="Suruliraj S."/>
            <person name="Warren W."/>
            <person name="Chinwalla A."/>
            <person name="Mardis E.R."/>
            <person name="Wilson R.K."/>
        </authorList>
    </citation>
    <scope>NUCLEOTIDE SEQUENCE [LARGE SCALE GENOMIC DNA]</scope>
    <source>
        <strain evidence="1 2">F0435</strain>
    </source>
</reference>
<proteinExistence type="predicted"/>
<name>H1LIE5_9LACO</name>
<protein>
    <submittedName>
        <fullName evidence="1">Uncharacterized protein</fullName>
    </submittedName>
</protein>
<dbReference type="EMBL" id="AGRJ01000206">
    <property type="protein sequence ID" value="EHO49782.1"/>
    <property type="molecule type" value="Genomic_DNA"/>
</dbReference>
<dbReference type="STRING" id="797516.HMPREF9104_02386"/>
<evidence type="ECO:0000313" key="2">
    <source>
        <dbReference type="Proteomes" id="UP000005025"/>
    </source>
</evidence>
<accession>H1LIE5</accession>
<dbReference type="Proteomes" id="UP000005025">
    <property type="component" value="Unassembled WGS sequence"/>
</dbReference>
<dbReference type="HOGENOM" id="CLU_3311786_0_0_9"/>
<comment type="caution">
    <text evidence="1">The sequence shown here is derived from an EMBL/GenBank/DDBJ whole genome shotgun (WGS) entry which is preliminary data.</text>
</comment>
<gene>
    <name evidence="1" type="ORF">HMPREF9104_02386</name>
</gene>
<dbReference type="AlphaFoldDB" id="H1LIE5"/>
<evidence type="ECO:0000313" key="1">
    <source>
        <dbReference type="EMBL" id="EHO49782.1"/>
    </source>
</evidence>
<sequence length="39" mass="4603">MWKENKIMTKDTQQELFKQINQAQPEKLKKFDSSIGFSG</sequence>